<dbReference type="EMBL" id="JAUTXU010000102">
    <property type="protein sequence ID" value="KAK3708299.1"/>
    <property type="molecule type" value="Genomic_DNA"/>
</dbReference>
<dbReference type="Proteomes" id="UP001281147">
    <property type="component" value="Unassembled WGS sequence"/>
</dbReference>
<evidence type="ECO:0000313" key="2">
    <source>
        <dbReference type="Proteomes" id="UP001281147"/>
    </source>
</evidence>
<organism evidence="1 2">
    <name type="scientific">Vermiconidia calcicola</name>
    <dbReference type="NCBI Taxonomy" id="1690605"/>
    <lineage>
        <taxon>Eukaryota</taxon>
        <taxon>Fungi</taxon>
        <taxon>Dikarya</taxon>
        <taxon>Ascomycota</taxon>
        <taxon>Pezizomycotina</taxon>
        <taxon>Dothideomycetes</taxon>
        <taxon>Dothideomycetidae</taxon>
        <taxon>Mycosphaerellales</taxon>
        <taxon>Extremaceae</taxon>
        <taxon>Vermiconidia</taxon>
    </lineage>
</organism>
<name>A0ACC3N1P0_9PEZI</name>
<evidence type="ECO:0000313" key="1">
    <source>
        <dbReference type="EMBL" id="KAK3708299.1"/>
    </source>
</evidence>
<sequence length="667" mass="73546">MASSDTSQRTTATEAGGARNDGVPKIIGLYGIPGSGKTWLLEHLPQILDEDDYQFFDGSAEIKKVTRGGLAHFKTLSEHDRMPFRELAIKSIKDKCAESKRVGVVAGHFMFWEDPEQPQGTQVCTSADLATYTHVIYLDVSADMVAQQRAQDKERQRKELSKHCAANNIMFCAIPIDRASMLEKASQILEDFRGHGEEYNLSRAEEALDEAVRIAGPEIKTMLVIDGDKTLAPEDTGKLFLNEYYGEQYQDPLKAIFDAKEYTYHAFRHIAMFYEETGGDAEFDRLCQRVANQTSVHPEFNKLLQEAQQQTNVGALVVTCGLKRVWDIVLDGLGLSGSMKVIGGGRVADSYVVTPEIKGALVVRFKNRHQKYVWAFGDSPLDIEMLCEADQAIVVVGELNNRSKSMEAALQGAIDKRGLVAHQLLLPPTAPPRLNISSLQEFVLSKYTRDKIFASPIASLSIRDATEKTASKLLTSPTRDSQVQGPQLRACHRQAGWYLAIEYLTDLLGLDEKPTQDVHGNNTTGYQLQSEQNTSIIPLMRGGEPMAFGVNDAFPLATFVHAKDATEIKLSHIANSSTVILVDWVINSGKSILEFVKRVRSIDRDVRIVIVAGVVQADALGSMSHLISALNVGGEISLVTLRTSARKYTGRGGTDTGNRLFNTTHIA</sequence>
<gene>
    <name evidence="1" type="ORF">LTR37_011564</name>
</gene>
<protein>
    <submittedName>
        <fullName evidence="1">Uncharacterized protein</fullName>
    </submittedName>
</protein>
<comment type="caution">
    <text evidence="1">The sequence shown here is derived from an EMBL/GenBank/DDBJ whole genome shotgun (WGS) entry which is preliminary data.</text>
</comment>
<reference evidence="1" key="1">
    <citation type="submission" date="2023-07" db="EMBL/GenBank/DDBJ databases">
        <title>Black Yeasts Isolated from many extreme environments.</title>
        <authorList>
            <person name="Coleine C."/>
            <person name="Stajich J.E."/>
            <person name="Selbmann L."/>
        </authorList>
    </citation>
    <scope>NUCLEOTIDE SEQUENCE</scope>
    <source>
        <strain evidence="1">CCFEE 5714</strain>
    </source>
</reference>
<accession>A0ACC3N1P0</accession>
<proteinExistence type="predicted"/>
<keyword evidence="2" id="KW-1185">Reference proteome</keyword>